<keyword evidence="2" id="KW-1185">Reference proteome</keyword>
<reference evidence="1" key="1">
    <citation type="submission" date="2020-05" db="EMBL/GenBank/DDBJ databases">
        <title>Large-scale comparative analyses of tick genomes elucidate their genetic diversity and vector capacities.</title>
        <authorList>
            <person name="Jia N."/>
            <person name="Wang J."/>
            <person name="Shi W."/>
            <person name="Du L."/>
            <person name="Sun Y."/>
            <person name="Zhan W."/>
            <person name="Jiang J."/>
            <person name="Wang Q."/>
            <person name="Zhang B."/>
            <person name="Ji P."/>
            <person name="Sakyi L.B."/>
            <person name="Cui X."/>
            <person name="Yuan T."/>
            <person name="Jiang B."/>
            <person name="Yang W."/>
            <person name="Lam T.T.-Y."/>
            <person name="Chang Q."/>
            <person name="Ding S."/>
            <person name="Wang X."/>
            <person name="Zhu J."/>
            <person name="Ruan X."/>
            <person name="Zhao L."/>
            <person name="Wei J."/>
            <person name="Que T."/>
            <person name="Du C."/>
            <person name="Cheng J."/>
            <person name="Dai P."/>
            <person name="Han X."/>
            <person name="Huang E."/>
            <person name="Gao Y."/>
            <person name="Liu J."/>
            <person name="Shao H."/>
            <person name="Ye R."/>
            <person name="Li L."/>
            <person name="Wei W."/>
            <person name="Wang X."/>
            <person name="Wang C."/>
            <person name="Yang T."/>
            <person name="Huo Q."/>
            <person name="Li W."/>
            <person name="Guo W."/>
            <person name="Chen H."/>
            <person name="Zhou L."/>
            <person name="Ni X."/>
            <person name="Tian J."/>
            <person name="Zhou Y."/>
            <person name="Sheng Y."/>
            <person name="Liu T."/>
            <person name="Pan Y."/>
            <person name="Xia L."/>
            <person name="Li J."/>
            <person name="Zhao F."/>
            <person name="Cao W."/>
        </authorList>
    </citation>
    <scope>NUCLEOTIDE SEQUENCE</scope>
    <source>
        <strain evidence="1">Dsil-2018</strain>
    </source>
</reference>
<evidence type="ECO:0000313" key="2">
    <source>
        <dbReference type="Proteomes" id="UP000821865"/>
    </source>
</evidence>
<accession>A0ACB8DI79</accession>
<name>A0ACB8DI79_DERSI</name>
<dbReference type="EMBL" id="CM023480">
    <property type="protein sequence ID" value="KAH7970289.1"/>
    <property type="molecule type" value="Genomic_DNA"/>
</dbReference>
<gene>
    <name evidence="1" type="ORF">HPB49_002278</name>
</gene>
<comment type="caution">
    <text evidence="1">The sequence shown here is derived from an EMBL/GenBank/DDBJ whole genome shotgun (WGS) entry which is preliminary data.</text>
</comment>
<proteinExistence type="predicted"/>
<evidence type="ECO:0000313" key="1">
    <source>
        <dbReference type="EMBL" id="KAH7970289.1"/>
    </source>
</evidence>
<organism evidence="1 2">
    <name type="scientific">Dermacentor silvarum</name>
    <name type="common">Tick</name>
    <dbReference type="NCBI Taxonomy" id="543639"/>
    <lineage>
        <taxon>Eukaryota</taxon>
        <taxon>Metazoa</taxon>
        <taxon>Ecdysozoa</taxon>
        <taxon>Arthropoda</taxon>
        <taxon>Chelicerata</taxon>
        <taxon>Arachnida</taxon>
        <taxon>Acari</taxon>
        <taxon>Parasitiformes</taxon>
        <taxon>Ixodida</taxon>
        <taxon>Ixodoidea</taxon>
        <taxon>Ixodidae</taxon>
        <taxon>Rhipicephalinae</taxon>
        <taxon>Dermacentor</taxon>
    </lineage>
</organism>
<sequence>MVIVVVLVLALVGIILAMAVPAAQHGCPPLDKPLAEGNVMLATKGGRLVGSTVTVDGVALSRFLGIPFAQSTAGDRRFAVPFPLVEPGEMCAVREYLEPRPPCAQWSNGRVLGSEDCLHVNVWTPAADSRALVVAVSGEWFETGSNDDADWPKLAAKGNVVVVAPNHRHGVLGFLHPSSVVGVAEDVAVADVVSGVEWARDHAESFGADPKQLVLVGRGSGAYLLSAAARNLSKDTASRAFYHGIVYGTMLPLDSATPYQHLASVLNCGDTEKSMSAWVSCFRAAPIEQLLQAAQTPSHIPLKFAPHFDLSAVLKPDLATTPHTVIAGADAADDKAFFKEHILLPAQRRGNASTLRALKDYMLDIFNVPSFQRRFIKSRFNVFSVDDMAEEFSIWVSTCATLKGATAVDEGYHYRFESAVASGLLRPPLGIDQVAQFAAHGNVSKTRVVSDDGHENLTDYNFQCTIM</sequence>
<protein>
    <submittedName>
        <fullName evidence="1">Uncharacterized protein</fullName>
    </submittedName>
</protein>
<dbReference type="Proteomes" id="UP000821865">
    <property type="component" value="Chromosome 11"/>
</dbReference>